<comment type="caution">
    <text evidence="10">The sequence shown here is derived from an EMBL/GenBank/DDBJ whole genome shotgun (WGS) entry which is preliminary data.</text>
</comment>
<keyword evidence="3 7" id="KW-0812">Transmembrane</keyword>
<dbReference type="Gene3D" id="3.30.450.350">
    <property type="entry name" value="CHASE domain"/>
    <property type="match status" value="1"/>
</dbReference>
<dbReference type="PANTHER" id="PTHR45138">
    <property type="entry name" value="REGULATORY COMPONENTS OF SENSORY TRANSDUCTION SYSTEM"/>
    <property type="match status" value="1"/>
</dbReference>
<evidence type="ECO:0000313" key="10">
    <source>
        <dbReference type="EMBL" id="MDE1514213.1"/>
    </source>
</evidence>
<keyword evidence="5 7" id="KW-0472">Membrane</keyword>
<reference evidence="10 11" key="1">
    <citation type="submission" date="2023-02" db="EMBL/GenBank/DDBJ databases">
        <title>Vibrio intestini sp. nov., a close relative of Vibrio cholerae isolated from the intestine of Healthy Culter dabryi.</title>
        <authorList>
            <person name="Wu N."/>
        </authorList>
    </citation>
    <scope>NUCLEOTIDE SEQUENCE [LARGE SCALE GENOMIC DNA]</scope>
    <source>
        <strain evidence="10 11">DSL-7</strain>
    </source>
</reference>
<evidence type="ECO:0000256" key="6">
    <source>
        <dbReference type="ARBA" id="ARBA00034247"/>
    </source>
</evidence>
<dbReference type="InterPro" id="IPR000160">
    <property type="entry name" value="GGDEF_dom"/>
</dbReference>
<comment type="catalytic activity">
    <reaction evidence="6">
        <text>2 GTP = 3',3'-c-di-GMP + 2 diphosphate</text>
        <dbReference type="Rhea" id="RHEA:24898"/>
        <dbReference type="ChEBI" id="CHEBI:33019"/>
        <dbReference type="ChEBI" id="CHEBI:37565"/>
        <dbReference type="ChEBI" id="CHEBI:58805"/>
        <dbReference type="EC" id="2.7.7.65"/>
    </reaction>
</comment>
<dbReference type="EC" id="2.7.7.65" evidence="2"/>
<dbReference type="InterPro" id="IPR050469">
    <property type="entry name" value="Diguanylate_Cyclase"/>
</dbReference>
<evidence type="ECO:0000313" key="11">
    <source>
        <dbReference type="Proteomes" id="UP001216189"/>
    </source>
</evidence>
<dbReference type="InterPro" id="IPR042240">
    <property type="entry name" value="CHASE_sf"/>
</dbReference>
<feature type="domain" description="CHASE" evidence="8">
    <location>
        <begin position="71"/>
        <end position="294"/>
    </location>
</feature>
<protein>
    <recommendedName>
        <fullName evidence="2">diguanylate cyclase</fullName>
        <ecNumber evidence="2">2.7.7.65</ecNumber>
    </recommendedName>
</protein>
<evidence type="ECO:0000256" key="7">
    <source>
        <dbReference type="SAM" id="Phobius"/>
    </source>
</evidence>
<accession>A0ABT5V0D0</accession>
<comment type="subcellular location">
    <subcellularLocation>
        <location evidence="1">Membrane</location>
    </subcellularLocation>
</comment>
<keyword evidence="11" id="KW-1185">Reference proteome</keyword>
<dbReference type="Gene3D" id="3.30.70.270">
    <property type="match status" value="1"/>
</dbReference>
<dbReference type="SMART" id="SM00267">
    <property type="entry name" value="GGDEF"/>
    <property type="match status" value="1"/>
</dbReference>
<proteinExistence type="predicted"/>
<dbReference type="Pfam" id="PF03924">
    <property type="entry name" value="CHASE"/>
    <property type="match status" value="1"/>
</dbReference>
<name>A0ABT5V0D0_9VIBR</name>
<evidence type="ECO:0000259" key="9">
    <source>
        <dbReference type="PROSITE" id="PS50887"/>
    </source>
</evidence>
<evidence type="ECO:0000256" key="3">
    <source>
        <dbReference type="ARBA" id="ARBA00022692"/>
    </source>
</evidence>
<keyword evidence="10" id="KW-0548">Nucleotidyltransferase</keyword>
<dbReference type="SUPFAM" id="SSF55073">
    <property type="entry name" value="Nucleotide cyclase"/>
    <property type="match status" value="1"/>
</dbReference>
<dbReference type="Proteomes" id="UP001216189">
    <property type="component" value="Unassembled WGS sequence"/>
</dbReference>
<dbReference type="InterPro" id="IPR043128">
    <property type="entry name" value="Rev_trsase/Diguanyl_cyclase"/>
</dbReference>
<keyword evidence="10" id="KW-0808">Transferase</keyword>
<dbReference type="SMART" id="SM01079">
    <property type="entry name" value="CHASE"/>
    <property type="match status" value="1"/>
</dbReference>
<evidence type="ECO:0000256" key="4">
    <source>
        <dbReference type="ARBA" id="ARBA00022989"/>
    </source>
</evidence>
<evidence type="ECO:0000259" key="8">
    <source>
        <dbReference type="PROSITE" id="PS50839"/>
    </source>
</evidence>
<dbReference type="RefSeq" id="WP_274721918.1">
    <property type="nucleotide sequence ID" value="NZ_JARBFT010000003.1"/>
</dbReference>
<dbReference type="PANTHER" id="PTHR45138:SF9">
    <property type="entry name" value="DIGUANYLATE CYCLASE DGCM-RELATED"/>
    <property type="match status" value="1"/>
</dbReference>
<dbReference type="NCBIfam" id="TIGR00254">
    <property type="entry name" value="GGDEF"/>
    <property type="match status" value="1"/>
</dbReference>
<feature type="domain" description="GGDEF" evidence="9">
    <location>
        <begin position="378"/>
        <end position="510"/>
    </location>
</feature>
<dbReference type="Pfam" id="PF00990">
    <property type="entry name" value="GGDEF"/>
    <property type="match status" value="1"/>
</dbReference>
<dbReference type="InterPro" id="IPR029787">
    <property type="entry name" value="Nucleotide_cyclase"/>
</dbReference>
<dbReference type="PROSITE" id="PS50887">
    <property type="entry name" value="GGDEF"/>
    <property type="match status" value="1"/>
</dbReference>
<dbReference type="EMBL" id="JARBFT010000003">
    <property type="protein sequence ID" value="MDE1514213.1"/>
    <property type="molecule type" value="Genomic_DNA"/>
</dbReference>
<evidence type="ECO:0000256" key="1">
    <source>
        <dbReference type="ARBA" id="ARBA00004370"/>
    </source>
</evidence>
<evidence type="ECO:0000256" key="2">
    <source>
        <dbReference type="ARBA" id="ARBA00012528"/>
    </source>
</evidence>
<evidence type="ECO:0000256" key="5">
    <source>
        <dbReference type="ARBA" id="ARBA00023136"/>
    </source>
</evidence>
<organism evidence="10 11">
    <name type="scientific">Vibrio chanodichtyis</name>
    <dbReference type="NCBI Taxonomy" id="3027932"/>
    <lineage>
        <taxon>Bacteria</taxon>
        <taxon>Pseudomonadati</taxon>
        <taxon>Pseudomonadota</taxon>
        <taxon>Gammaproteobacteria</taxon>
        <taxon>Vibrionales</taxon>
        <taxon>Vibrionaceae</taxon>
        <taxon>Vibrio</taxon>
    </lineage>
</organism>
<feature type="transmembrane region" description="Helical" evidence="7">
    <location>
        <begin position="306"/>
        <end position="327"/>
    </location>
</feature>
<dbReference type="PROSITE" id="PS50839">
    <property type="entry name" value="CHASE"/>
    <property type="match status" value="1"/>
</dbReference>
<dbReference type="InterPro" id="IPR006189">
    <property type="entry name" value="CHASE_dom"/>
</dbReference>
<gene>
    <name evidence="10" type="ORF">PUN32_04180</name>
</gene>
<dbReference type="CDD" id="cd01949">
    <property type="entry name" value="GGDEF"/>
    <property type="match status" value="1"/>
</dbReference>
<dbReference type="GO" id="GO:0052621">
    <property type="term" value="F:diguanylate cyclase activity"/>
    <property type="evidence" value="ECO:0007669"/>
    <property type="project" value="UniProtKB-EC"/>
</dbReference>
<keyword evidence="4 7" id="KW-1133">Transmembrane helix</keyword>
<sequence>MIGRFRVTVPLLVFLFSLQLTGLVVYTAYKVQLRYNRTMLENLADQQTMTLQQFVDSDIHFIGSAANFFRSSSSDDWCHFHTFAEEALKGSQSLIALQWLVKVEPEQAESFSVQMRQRFPEFTLFTLLPESGQVQYGFGSEQEAKYILSDIYPLNDDNQKLLGFYSARQRFKLIQEDIVTHRRPNVSDKVRLLQDGFEPLIDKDGILVYHPVFSAEDERTLQGIMVGVVRLSTYVEKLVQLSAMDNLNMRMIDTGFSSEDNPILYQSSTWRENEQEGLLVARNLVFPNRDWVIEFALYESVTVREWWVLLGLGLGGATISFLLSYILRMQMKEKQHLTEMIEERTAELRYLVEHDSLTKLYSRHFFNQRLCKKLDGKQLFTLVSFDVDRFKQINDSYGHLAGDYALNHVARAVEQQLNHADTFARFGGDEFAILSSVTEVNELYEYLERIRNAVASQPFVVNSEVQLTLTISVGASVNCGYSEPEILQSVDEQLYLSKSKGRNRVSIAEQCCKVESKYAFNSGRMSAPTLQQKSSQ</sequence>